<name>A0A0E0DWQ9_9ORYZ</name>
<dbReference type="Gramene" id="OMERI06G03180.1">
    <property type="protein sequence ID" value="OMERI06G03180.1"/>
    <property type="gene ID" value="OMERI06G03180"/>
</dbReference>
<dbReference type="HOGENOM" id="CLU_2853582_0_0_1"/>
<dbReference type="Proteomes" id="UP000008021">
    <property type="component" value="Chromosome 6"/>
</dbReference>
<accession>A0A0E0DWQ9</accession>
<reference evidence="1" key="2">
    <citation type="submission" date="2018-05" db="EMBL/GenBank/DDBJ databases">
        <title>OmerRS3 (Oryza meridionalis Reference Sequence Version 3).</title>
        <authorList>
            <person name="Zhang J."/>
            <person name="Kudrna D."/>
            <person name="Lee S."/>
            <person name="Talag J."/>
            <person name="Welchert J."/>
            <person name="Wing R.A."/>
        </authorList>
    </citation>
    <scope>NUCLEOTIDE SEQUENCE [LARGE SCALE GENOMIC DNA]</scope>
    <source>
        <strain evidence="1">cv. OR44</strain>
    </source>
</reference>
<dbReference type="AlphaFoldDB" id="A0A0E0DWQ9"/>
<sequence length="65" mass="7474">MEMSMDADVDPPAHTWNKASMPHQHLPPLFLHESSNWFLLETPVAMTLSRDSRAKVLHELQSNSY</sequence>
<organism evidence="1">
    <name type="scientific">Oryza meridionalis</name>
    <dbReference type="NCBI Taxonomy" id="40149"/>
    <lineage>
        <taxon>Eukaryota</taxon>
        <taxon>Viridiplantae</taxon>
        <taxon>Streptophyta</taxon>
        <taxon>Embryophyta</taxon>
        <taxon>Tracheophyta</taxon>
        <taxon>Spermatophyta</taxon>
        <taxon>Magnoliopsida</taxon>
        <taxon>Liliopsida</taxon>
        <taxon>Poales</taxon>
        <taxon>Poaceae</taxon>
        <taxon>BOP clade</taxon>
        <taxon>Oryzoideae</taxon>
        <taxon>Oryzeae</taxon>
        <taxon>Oryzinae</taxon>
        <taxon>Oryza</taxon>
    </lineage>
</organism>
<reference evidence="1" key="1">
    <citation type="submission" date="2015-04" db="UniProtKB">
        <authorList>
            <consortium name="EnsemblPlants"/>
        </authorList>
    </citation>
    <scope>IDENTIFICATION</scope>
</reference>
<evidence type="ECO:0000313" key="2">
    <source>
        <dbReference type="Proteomes" id="UP000008021"/>
    </source>
</evidence>
<proteinExistence type="predicted"/>
<evidence type="ECO:0000313" key="1">
    <source>
        <dbReference type="EnsemblPlants" id="OMERI06G03180.1"/>
    </source>
</evidence>
<dbReference type="EnsemblPlants" id="OMERI06G03180.1">
    <property type="protein sequence ID" value="OMERI06G03180.1"/>
    <property type="gene ID" value="OMERI06G03180"/>
</dbReference>
<protein>
    <submittedName>
        <fullName evidence="1">Uncharacterized protein</fullName>
    </submittedName>
</protein>
<keyword evidence="2" id="KW-1185">Reference proteome</keyword>